<protein>
    <submittedName>
        <fullName evidence="1">Uncharacterized protein</fullName>
    </submittedName>
</protein>
<evidence type="ECO:0000313" key="1">
    <source>
        <dbReference type="EMBL" id="RIB21691.1"/>
    </source>
</evidence>
<dbReference type="Proteomes" id="UP000266673">
    <property type="component" value="Unassembled WGS sequence"/>
</dbReference>
<accession>A0A397VIQ9</accession>
<dbReference type="STRING" id="44941.A0A397VIQ9"/>
<sequence length="1086" mass="125826">MLYLLVQVNEGVKSIISERVMSIEPTNNQFLNLFDAIALGQYEYDNREVKVFIRRKKSEGWREVDNGLDGNLTMLEVLGFTQVKFCLVPNINLDKTALTQNEPDAFNILMENSKQPLLPQHCNEHNNYNKLYNEIIDFFRAQQVGWTGGLHKTIGKEFINRLASALWYIDPHLSTLSARSYHLPAFFTQLKTYQDGESYNKYYYTGHHKKNPLSQQKLSHLSSSLELSISQPWASGSIWNKIMPAIISLIDILKNYSDYLITTAADMNMIHYSDESARSPENNSTMCRIAACEHDKLKDDYIELDNYLFEKPFYEHFDIQQFLPKNVMKRYRFIKELQLTFPIGVYRYYQGNYLGTINYVWRIPEAETFDDRQDETLKARMLSRIHEELPRYFTRQMRKNVLDKKVTPAVLRMLHFDLTGNAAVTPSAISRDVEERLRLMLTLADPNIIFDLRTNNGFKGTKFNVFWDETNAYFNEQNLLAVNERRHGAILYMPLALSIRDLRETIVERLKTIYGDPLPSDINIPSDEWIRLQFCPTNVTTMRAMYYTGRFNVKFKVQARMLRKNSEDAHYCAALFRYLREFCIQYRQWACLISADDKHKIPIGEDVAVSTGVRNRRSMVAQESNLAAADHDFAKLSLTPSVIFFISIPNEISGSFYEGQVFVSYKDTIFEPSTAIRHVTEFLNALDIQYAYQEVPPILCLYTDGGPDHRCNYGSVQIALISLFLCGDFDLLAAVRTAPNHSWTNPAERVMSTLNLGLQGVALKRDSMSIESETLFGMVNTLGDIRKKAQGSSKLESELKKSITSIQEMLNSRTERLRLKNNKFRCYSPASQDAITEVFESIFRIDPTLKIEETTQKQIHQHPTLIEFIDTHCQTRAYSFQPIRLPIHEFNTLSFLPDPIPSKDNTDHYAAFQDVYGTKTTEEYRPTYMQSQEKSEPIPKSILIAEKIRDYIKCENCQKRRCIYSNKSLTDDEQSDYQQALDSYSYSCGAPIFPEDHYLKEVIFVRTQISCDSPIEILYYSSRKVGNYPICYYCGNSDDLITPPQSLKERFKQIYPLCEICQENGKNFYTKAAIKTNNKAVKRHKK</sequence>
<organism evidence="1 2">
    <name type="scientific">Gigaspora rosea</name>
    <dbReference type="NCBI Taxonomy" id="44941"/>
    <lineage>
        <taxon>Eukaryota</taxon>
        <taxon>Fungi</taxon>
        <taxon>Fungi incertae sedis</taxon>
        <taxon>Mucoromycota</taxon>
        <taxon>Glomeromycotina</taxon>
        <taxon>Glomeromycetes</taxon>
        <taxon>Diversisporales</taxon>
        <taxon>Gigasporaceae</taxon>
        <taxon>Gigaspora</taxon>
    </lineage>
</organism>
<dbReference type="OrthoDB" id="2378186at2759"/>
<dbReference type="EMBL" id="QKWP01000346">
    <property type="protein sequence ID" value="RIB21691.1"/>
    <property type="molecule type" value="Genomic_DNA"/>
</dbReference>
<comment type="caution">
    <text evidence="1">The sequence shown here is derived from an EMBL/GenBank/DDBJ whole genome shotgun (WGS) entry which is preliminary data.</text>
</comment>
<keyword evidence="2" id="KW-1185">Reference proteome</keyword>
<evidence type="ECO:0000313" key="2">
    <source>
        <dbReference type="Proteomes" id="UP000266673"/>
    </source>
</evidence>
<proteinExistence type="predicted"/>
<dbReference type="AlphaFoldDB" id="A0A397VIQ9"/>
<reference evidence="1 2" key="1">
    <citation type="submission" date="2018-06" db="EMBL/GenBank/DDBJ databases">
        <title>Comparative genomics reveals the genomic features of Rhizophagus irregularis, R. cerebriforme, R. diaphanum and Gigaspora rosea, and their symbiotic lifestyle signature.</title>
        <authorList>
            <person name="Morin E."/>
            <person name="San Clemente H."/>
            <person name="Chen E.C.H."/>
            <person name="De La Providencia I."/>
            <person name="Hainaut M."/>
            <person name="Kuo A."/>
            <person name="Kohler A."/>
            <person name="Murat C."/>
            <person name="Tang N."/>
            <person name="Roy S."/>
            <person name="Loubradou J."/>
            <person name="Henrissat B."/>
            <person name="Grigoriev I.V."/>
            <person name="Corradi N."/>
            <person name="Roux C."/>
            <person name="Martin F.M."/>
        </authorList>
    </citation>
    <scope>NUCLEOTIDE SEQUENCE [LARGE SCALE GENOMIC DNA]</scope>
    <source>
        <strain evidence="1 2">DAOM 194757</strain>
    </source>
</reference>
<gene>
    <name evidence="1" type="ORF">C2G38_2175872</name>
</gene>
<name>A0A397VIQ9_9GLOM</name>